<evidence type="ECO:0000256" key="3">
    <source>
        <dbReference type="ARBA" id="ARBA00022691"/>
    </source>
</evidence>
<name>A0ABQ8GDD1_9PEZI</name>
<evidence type="ECO:0000259" key="5">
    <source>
        <dbReference type="Pfam" id="PF00891"/>
    </source>
</evidence>
<dbReference type="InterPro" id="IPR016461">
    <property type="entry name" value="COMT-like"/>
</dbReference>
<dbReference type="EMBL" id="JAGTJR010000013">
    <property type="protein sequence ID" value="KAH7050059.1"/>
    <property type="molecule type" value="Genomic_DNA"/>
</dbReference>
<organism evidence="6 7">
    <name type="scientific">Macrophomina phaseolina</name>
    <dbReference type="NCBI Taxonomy" id="35725"/>
    <lineage>
        <taxon>Eukaryota</taxon>
        <taxon>Fungi</taxon>
        <taxon>Dikarya</taxon>
        <taxon>Ascomycota</taxon>
        <taxon>Pezizomycotina</taxon>
        <taxon>Dothideomycetes</taxon>
        <taxon>Dothideomycetes incertae sedis</taxon>
        <taxon>Botryosphaeriales</taxon>
        <taxon>Botryosphaeriaceae</taxon>
        <taxon>Macrophomina</taxon>
    </lineage>
</organism>
<feature type="domain" description="O-methyltransferase C-terminal" evidence="5">
    <location>
        <begin position="24"/>
        <end position="170"/>
    </location>
</feature>
<gene>
    <name evidence="6" type="ORF">B0J12DRAFT_600069</name>
</gene>
<keyword evidence="2" id="KW-0808">Transferase</keyword>
<evidence type="ECO:0000256" key="1">
    <source>
        <dbReference type="ARBA" id="ARBA00022603"/>
    </source>
</evidence>
<keyword evidence="7" id="KW-1185">Reference proteome</keyword>
<dbReference type="PROSITE" id="PS51683">
    <property type="entry name" value="SAM_OMT_II"/>
    <property type="match status" value="1"/>
</dbReference>
<evidence type="ECO:0000256" key="4">
    <source>
        <dbReference type="SAM" id="MobiDB-lite"/>
    </source>
</evidence>
<evidence type="ECO:0000313" key="6">
    <source>
        <dbReference type="EMBL" id="KAH7050059.1"/>
    </source>
</evidence>
<dbReference type="Gene3D" id="3.40.50.150">
    <property type="entry name" value="Vaccinia Virus protein VP39"/>
    <property type="match status" value="1"/>
</dbReference>
<protein>
    <submittedName>
        <fullName evidence="6">O-methyltransferase-domain-containing protein</fullName>
    </submittedName>
</protein>
<dbReference type="InterPro" id="IPR001077">
    <property type="entry name" value="COMT_C"/>
</dbReference>
<evidence type="ECO:0000256" key="2">
    <source>
        <dbReference type="ARBA" id="ARBA00022679"/>
    </source>
</evidence>
<dbReference type="Pfam" id="PF00891">
    <property type="entry name" value="Methyltransf_2"/>
    <property type="match status" value="1"/>
</dbReference>
<reference evidence="6 7" key="1">
    <citation type="journal article" date="2021" name="Nat. Commun.">
        <title>Genetic determinants of endophytism in the Arabidopsis root mycobiome.</title>
        <authorList>
            <person name="Mesny F."/>
            <person name="Miyauchi S."/>
            <person name="Thiergart T."/>
            <person name="Pickel B."/>
            <person name="Atanasova L."/>
            <person name="Karlsson M."/>
            <person name="Huettel B."/>
            <person name="Barry K.W."/>
            <person name="Haridas S."/>
            <person name="Chen C."/>
            <person name="Bauer D."/>
            <person name="Andreopoulos W."/>
            <person name="Pangilinan J."/>
            <person name="LaButti K."/>
            <person name="Riley R."/>
            <person name="Lipzen A."/>
            <person name="Clum A."/>
            <person name="Drula E."/>
            <person name="Henrissat B."/>
            <person name="Kohler A."/>
            <person name="Grigoriev I.V."/>
            <person name="Martin F.M."/>
            <person name="Hacquard S."/>
        </authorList>
    </citation>
    <scope>NUCLEOTIDE SEQUENCE [LARGE SCALE GENOMIC DNA]</scope>
    <source>
        <strain evidence="6 7">MPI-SDFR-AT-0080</strain>
    </source>
</reference>
<keyword evidence="3" id="KW-0949">S-adenosyl-L-methionine</keyword>
<dbReference type="InterPro" id="IPR029063">
    <property type="entry name" value="SAM-dependent_MTases_sf"/>
</dbReference>
<proteinExistence type="predicted"/>
<feature type="region of interest" description="Disordered" evidence="4">
    <location>
        <begin position="199"/>
        <end position="222"/>
    </location>
</feature>
<dbReference type="SUPFAM" id="SSF53335">
    <property type="entry name" value="S-adenosyl-L-methionine-dependent methyltransferases"/>
    <property type="match status" value="1"/>
</dbReference>
<sequence length="222" mass="24786">MLVQGPDALEQSPLWAEVDGRGGTFVDVGGGQGHVSVQLARGTARMRFVVQDRPEVVEGGEAALPERWRRRVAFQPHDFFEEQPVKGADVYFLRKILHDWPDQAGIKILRNLVPALEPGAKVVVCENILPETAKPAYEEKEARNMDLNMLMNVNGKERTESDWKKLFADADPGFELEFEKWECSTHGLVKATWKPCGGQAPTNTAGAEDNRLHTQWHGGQES</sequence>
<keyword evidence="1" id="KW-0489">Methyltransferase</keyword>
<comment type="caution">
    <text evidence="6">The sequence shown here is derived from an EMBL/GenBank/DDBJ whole genome shotgun (WGS) entry which is preliminary data.</text>
</comment>
<dbReference type="PANTHER" id="PTHR43712:SF16">
    <property type="entry name" value="O-METHYLTRANSFERASE ELCB"/>
    <property type="match status" value="1"/>
</dbReference>
<evidence type="ECO:0000313" key="7">
    <source>
        <dbReference type="Proteomes" id="UP000774617"/>
    </source>
</evidence>
<dbReference type="CDD" id="cd02440">
    <property type="entry name" value="AdoMet_MTases"/>
    <property type="match status" value="1"/>
</dbReference>
<accession>A0ABQ8GDD1</accession>
<dbReference type="Proteomes" id="UP000774617">
    <property type="component" value="Unassembled WGS sequence"/>
</dbReference>
<dbReference type="PANTHER" id="PTHR43712">
    <property type="entry name" value="PUTATIVE (AFU_ORTHOLOGUE AFUA_4G14580)-RELATED"/>
    <property type="match status" value="1"/>
</dbReference>